<feature type="region of interest" description="Disordered" evidence="1">
    <location>
        <begin position="26"/>
        <end position="84"/>
    </location>
</feature>
<sequence length="218" mass="23882">MNKQASTAMWTAGAVAAALLLGACGSGDDSQDEIKGAGDSKPSKSAPASDSKSSAPRGDERPQYKLAEDAKNVFEDTKTGDPKKDEVVADNQRRINLTDRIVTTGKDADDLKLYAKGQAFIAASKYISTYADDDYSWAGTARYYNHEVEFLNGATAKITYCVDDSKANDKNLKTGKVERYDSGDGRDTLETSTVRRSKDKIWQSYSSRTKREAEECER</sequence>
<evidence type="ECO:0000256" key="1">
    <source>
        <dbReference type="SAM" id="MobiDB-lite"/>
    </source>
</evidence>
<feature type="compositionally biased region" description="Basic and acidic residues" evidence="1">
    <location>
        <begin position="32"/>
        <end position="42"/>
    </location>
</feature>
<feature type="signal peptide" evidence="2">
    <location>
        <begin position="1"/>
        <end position="17"/>
    </location>
</feature>
<proteinExistence type="predicted"/>
<feature type="compositionally biased region" description="Low complexity" evidence="1">
    <location>
        <begin position="43"/>
        <end position="56"/>
    </location>
</feature>
<feature type="compositionally biased region" description="Basic and acidic residues" evidence="1">
    <location>
        <begin position="57"/>
        <end position="84"/>
    </location>
</feature>
<evidence type="ECO:0008006" key="5">
    <source>
        <dbReference type="Google" id="ProtNLM"/>
    </source>
</evidence>
<keyword evidence="4" id="KW-1185">Reference proteome</keyword>
<comment type="caution">
    <text evidence="3">The sequence shown here is derived from an EMBL/GenBank/DDBJ whole genome shotgun (WGS) entry which is preliminary data.</text>
</comment>
<dbReference type="PROSITE" id="PS51257">
    <property type="entry name" value="PROKAR_LIPOPROTEIN"/>
    <property type="match status" value="1"/>
</dbReference>
<gene>
    <name evidence="3" type="ORF">DTL70_16265</name>
</gene>
<evidence type="ECO:0000313" key="3">
    <source>
        <dbReference type="EMBL" id="RCG22025.1"/>
    </source>
</evidence>
<evidence type="ECO:0000256" key="2">
    <source>
        <dbReference type="SAM" id="SignalP"/>
    </source>
</evidence>
<dbReference type="RefSeq" id="WP_114022663.1">
    <property type="nucleotide sequence ID" value="NZ_QOIN01000045.1"/>
</dbReference>
<dbReference type="Proteomes" id="UP000252914">
    <property type="component" value="Unassembled WGS sequence"/>
</dbReference>
<reference evidence="3 4" key="1">
    <citation type="submission" date="2018-06" db="EMBL/GenBank/DDBJ databases">
        <title>Streptomyces reniochalinae sp. nov. and Streptomyces diacarnus sp. nov. from marine sponges.</title>
        <authorList>
            <person name="Li L."/>
        </authorList>
    </citation>
    <scope>NUCLEOTIDE SEQUENCE [LARGE SCALE GENOMIC DNA]</scope>
    <source>
        <strain evidence="3 4">LHW51701</strain>
    </source>
</reference>
<protein>
    <recommendedName>
        <fullName evidence="5">Lipoprotein</fullName>
    </recommendedName>
</protein>
<evidence type="ECO:0000313" key="4">
    <source>
        <dbReference type="Proteomes" id="UP000252914"/>
    </source>
</evidence>
<organism evidence="3 4">
    <name type="scientific">Streptomyces diacarni</name>
    <dbReference type="NCBI Taxonomy" id="2800381"/>
    <lineage>
        <taxon>Bacteria</taxon>
        <taxon>Bacillati</taxon>
        <taxon>Actinomycetota</taxon>
        <taxon>Actinomycetes</taxon>
        <taxon>Kitasatosporales</taxon>
        <taxon>Streptomycetaceae</taxon>
        <taxon>Streptomyces</taxon>
    </lineage>
</organism>
<dbReference type="AlphaFoldDB" id="A0A367EWR4"/>
<accession>A0A367EWR4</accession>
<name>A0A367EWR4_9ACTN</name>
<feature type="chain" id="PRO_5039049410" description="Lipoprotein" evidence="2">
    <location>
        <begin position="18"/>
        <end position="218"/>
    </location>
</feature>
<keyword evidence="2" id="KW-0732">Signal</keyword>
<dbReference type="EMBL" id="QOIN01000045">
    <property type="protein sequence ID" value="RCG22025.1"/>
    <property type="molecule type" value="Genomic_DNA"/>
</dbReference>